<feature type="chain" id="PRO_5027788577" evidence="2">
    <location>
        <begin position="23"/>
        <end position="151"/>
    </location>
</feature>
<evidence type="ECO:0000256" key="1">
    <source>
        <dbReference type="SAM" id="Coils"/>
    </source>
</evidence>
<dbReference type="SUPFAM" id="SSF58113">
    <property type="entry name" value="Apolipoprotein A-I"/>
    <property type="match status" value="1"/>
</dbReference>
<sequence length="151" mass="16984">MKSNVCAMFLVGFLGLAPLAYAAADDDPTTIEAVKQETQSLLRTLGAYTADQKDAAVRKTKAALDQLGKRIDDLEAGINKNWEKMDREARQKSRASLQALREQRKQVAERYESLKGSSSEAWEEMKKGFSDAYRELSEAWERSEQEFGGKE</sequence>
<dbReference type="Gene3D" id="1.20.5.1230">
    <property type="entry name" value="Apolipoprotein A-I"/>
    <property type="match status" value="1"/>
</dbReference>
<dbReference type="Proteomes" id="UP000885986">
    <property type="component" value="Unassembled WGS sequence"/>
</dbReference>
<evidence type="ECO:0000256" key="2">
    <source>
        <dbReference type="SAM" id="SignalP"/>
    </source>
</evidence>
<accession>A0A7C2XZN9</accession>
<gene>
    <name evidence="3" type="ORF">ENN98_05535</name>
</gene>
<protein>
    <submittedName>
        <fullName evidence="3">Uncharacterized protein</fullName>
    </submittedName>
</protein>
<comment type="caution">
    <text evidence="3">The sequence shown here is derived from an EMBL/GenBank/DDBJ whole genome shotgun (WGS) entry which is preliminary data.</text>
</comment>
<keyword evidence="1" id="KW-0175">Coiled coil</keyword>
<reference evidence="3" key="1">
    <citation type="journal article" date="2020" name="mSystems">
        <title>Genome- and Community-Level Interaction Insights into Carbon Utilization and Element Cycling Functions of Hydrothermarchaeota in Hydrothermal Sediment.</title>
        <authorList>
            <person name="Zhou Z."/>
            <person name="Liu Y."/>
            <person name="Xu W."/>
            <person name="Pan J."/>
            <person name="Luo Z.H."/>
            <person name="Li M."/>
        </authorList>
    </citation>
    <scope>NUCLEOTIDE SEQUENCE [LARGE SCALE GENOMIC DNA]</scope>
    <source>
        <strain evidence="3">SpSt-1224</strain>
    </source>
</reference>
<name>A0A7C2XZN9_9BACT</name>
<feature type="signal peptide" evidence="2">
    <location>
        <begin position="1"/>
        <end position="22"/>
    </location>
</feature>
<feature type="coiled-coil region" evidence="1">
    <location>
        <begin position="57"/>
        <end position="117"/>
    </location>
</feature>
<dbReference type="AlphaFoldDB" id="A0A7C2XZN9"/>
<evidence type="ECO:0000313" key="3">
    <source>
        <dbReference type="EMBL" id="HET98139.1"/>
    </source>
</evidence>
<keyword evidence="2" id="KW-0732">Signal</keyword>
<organism evidence="3">
    <name type="scientific">Desulfurivibrio alkaliphilus</name>
    <dbReference type="NCBI Taxonomy" id="427923"/>
    <lineage>
        <taxon>Bacteria</taxon>
        <taxon>Pseudomonadati</taxon>
        <taxon>Thermodesulfobacteriota</taxon>
        <taxon>Desulfobulbia</taxon>
        <taxon>Desulfobulbales</taxon>
        <taxon>Desulfobulbaceae</taxon>
        <taxon>Desulfurivibrio</taxon>
    </lineage>
</organism>
<dbReference type="EMBL" id="DSDS01000129">
    <property type="protein sequence ID" value="HET98139.1"/>
    <property type="molecule type" value="Genomic_DNA"/>
</dbReference>
<proteinExistence type="predicted"/>